<accession>A0A7F5RNP2</accession>
<keyword evidence="1" id="KW-0732">Signal</keyword>
<protein>
    <submittedName>
        <fullName evidence="4">Uncharacterized protein LOC108744982</fullName>
    </submittedName>
    <submittedName>
        <fullName evidence="3">Uncharacterized protein LOC112906797</fullName>
    </submittedName>
</protein>
<gene>
    <name evidence="4" type="primary">LOC108744982</name>
    <name evidence="3" type="synonym">LOC112906797</name>
</gene>
<dbReference type="Gene3D" id="2.40.128.20">
    <property type="match status" value="1"/>
</dbReference>
<dbReference type="GeneID" id="108744982"/>
<evidence type="ECO:0000313" key="2">
    <source>
        <dbReference type="Proteomes" id="UP000192223"/>
    </source>
</evidence>
<name>A0A7F5RNP2_AGRPL</name>
<dbReference type="KEGG" id="apln:108744982"/>
<organism evidence="2 4">
    <name type="scientific">Agrilus planipennis</name>
    <name type="common">Emerald ash borer</name>
    <name type="synonym">Agrilus marcopoli</name>
    <dbReference type="NCBI Taxonomy" id="224129"/>
    <lineage>
        <taxon>Eukaryota</taxon>
        <taxon>Metazoa</taxon>
        <taxon>Ecdysozoa</taxon>
        <taxon>Arthropoda</taxon>
        <taxon>Hexapoda</taxon>
        <taxon>Insecta</taxon>
        <taxon>Pterygota</taxon>
        <taxon>Neoptera</taxon>
        <taxon>Endopterygota</taxon>
        <taxon>Coleoptera</taxon>
        <taxon>Polyphaga</taxon>
        <taxon>Elateriformia</taxon>
        <taxon>Buprestoidea</taxon>
        <taxon>Buprestidae</taxon>
        <taxon>Agrilinae</taxon>
        <taxon>Agrilus</taxon>
    </lineage>
</organism>
<dbReference type="RefSeq" id="XP_025837551.1">
    <property type="nucleotide sequence ID" value="XM_025981766.1"/>
</dbReference>
<dbReference type="SUPFAM" id="SSF50814">
    <property type="entry name" value="Lipocalins"/>
    <property type="match status" value="1"/>
</dbReference>
<dbReference type="RefSeq" id="XP_025837518.1">
    <property type="nucleotide sequence ID" value="XM_025981733.1"/>
</dbReference>
<keyword evidence="2" id="KW-1185">Reference proteome</keyword>
<feature type="chain" id="PRO_5044657302" evidence="1">
    <location>
        <begin position="20"/>
        <end position="193"/>
    </location>
</feature>
<dbReference type="InterPro" id="IPR012674">
    <property type="entry name" value="Calycin"/>
</dbReference>
<dbReference type="Proteomes" id="UP000192223">
    <property type="component" value="Unplaced"/>
</dbReference>
<dbReference type="KEGG" id="apln:112906797"/>
<evidence type="ECO:0000256" key="1">
    <source>
        <dbReference type="SAM" id="SignalP"/>
    </source>
</evidence>
<feature type="signal peptide" evidence="1">
    <location>
        <begin position="1"/>
        <end position="19"/>
    </location>
</feature>
<proteinExistence type="predicted"/>
<sequence length="193" mass="21721">MFKHFSAIVFLALFSFAYSQVSPGQCNDKDRKNVKAVKSFQAKKFADNGAPYYAIMANSPIFDCRVERYFATSSKNLLTVYEHKNLTTGVKVRGQGVVKVSHGSQLQGIELDYPKEPKRSVFKVIGVKYGEFAILYQCSNIDKAHRREFLYVLSRENYLSSKLVLEASDILDANGIDKDFPLPGIQQDLQACA</sequence>
<evidence type="ECO:0000313" key="4">
    <source>
        <dbReference type="RefSeq" id="XP_025837551.1"/>
    </source>
</evidence>
<dbReference type="AlphaFoldDB" id="A0A7F5RNP2"/>
<evidence type="ECO:0000313" key="3">
    <source>
        <dbReference type="RefSeq" id="XP_025837518.1"/>
    </source>
</evidence>
<reference evidence="3 4" key="1">
    <citation type="submission" date="2025-04" db="UniProtKB">
        <authorList>
            <consortium name="RefSeq"/>
        </authorList>
    </citation>
    <scope>IDENTIFICATION</scope>
    <source>
        <tissue evidence="3 4">Entire body</tissue>
    </source>
</reference>